<evidence type="ECO:0000259" key="4">
    <source>
        <dbReference type="Pfam" id="PF00561"/>
    </source>
</evidence>
<dbReference type="PANTHER" id="PTHR32268">
    <property type="entry name" value="HOMOSERINE O-ACETYLTRANSFERASE"/>
    <property type="match status" value="1"/>
</dbReference>
<dbReference type="Proteomes" id="UP001217500">
    <property type="component" value="Chromosome"/>
</dbReference>
<dbReference type="KEGG" id="gso:PH603_05360"/>
<evidence type="ECO:0000256" key="2">
    <source>
        <dbReference type="SAM" id="MobiDB-lite"/>
    </source>
</evidence>
<dbReference type="NCBIfam" id="NF005071">
    <property type="entry name" value="PRK06489.1"/>
    <property type="match status" value="1"/>
</dbReference>
<dbReference type="GO" id="GO:0009086">
    <property type="term" value="P:methionine biosynthetic process"/>
    <property type="evidence" value="ECO:0007669"/>
    <property type="project" value="TreeGrafter"/>
</dbReference>
<feature type="region of interest" description="Disordered" evidence="2">
    <location>
        <begin position="29"/>
        <end position="49"/>
    </location>
</feature>
<dbReference type="Gene3D" id="3.40.50.1820">
    <property type="entry name" value="alpha/beta hydrolase"/>
    <property type="match status" value="1"/>
</dbReference>
<sequence length="392" mass="43799">MLSLFLAAALQASSPADASPVINQIRETGTLTAPKPTTAGDFPPPLQPTPVPAPERVDWPISEGDHIVHDFKFRSGESAAEVRIHYTTLGQPHRNAAGEIDNAIMVLHGTGGSGKQFLVPQFANFLYGPGQPFDISKYWIILPDNIGHGASSKPSDGQHMRFPKYDYDDMVELQHKLLTDGLGLKHIRLIFGTSMGCMHGFIWGETYPDFPKALMPMACMPTQIAGINRQWRQLAMDAITSDPAWMGGEYETQPIQGIRTASSILFIAGSRPLFYQTQNPTRDHAVASVRAAVESDMARRDANDFLYQFDSSRNYNPWPGIEKIKAPTMWINSADDFINPRNFPYPEWTVKRNPAIQFRMIPETTETQGHGTHTWAKFWIEDLKVLMARTGE</sequence>
<dbReference type="SUPFAM" id="SSF53474">
    <property type="entry name" value="alpha/beta-Hydrolases"/>
    <property type="match status" value="1"/>
</dbReference>
<reference evidence="5" key="1">
    <citation type="submission" date="2023-01" db="EMBL/GenBank/DDBJ databases">
        <title>The genome sequence of Kordiimonadaceae bacterium 6D33.</title>
        <authorList>
            <person name="Liu Y."/>
        </authorList>
    </citation>
    <scope>NUCLEOTIDE SEQUENCE</scope>
    <source>
        <strain evidence="5">6D33</strain>
    </source>
</reference>
<gene>
    <name evidence="5" type="ORF">PH603_05360</name>
</gene>
<name>A0AAF0BMY4_9PROT</name>
<feature type="chain" id="PRO_5042136467" evidence="3">
    <location>
        <begin position="19"/>
        <end position="392"/>
    </location>
</feature>
<accession>A0AAF0BMY4</accession>
<keyword evidence="3" id="KW-0732">Signal</keyword>
<keyword evidence="1" id="KW-0808">Transferase</keyword>
<dbReference type="InterPro" id="IPR008220">
    <property type="entry name" value="HAT_MetX-like"/>
</dbReference>
<dbReference type="AlphaFoldDB" id="A0AAF0BMY4"/>
<evidence type="ECO:0000256" key="1">
    <source>
        <dbReference type="ARBA" id="ARBA00022679"/>
    </source>
</evidence>
<dbReference type="InterPro" id="IPR000073">
    <property type="entry name" value="AB_hydrolase_1"/>
</dbReference>
<feature type="signal peptide" evidence="3">
    <location>
        <begin position="1"/>
        <end position="18"/>
    </location>
</feature>
<dbReference type="GO" id="GO:0016787">
    <property type="term" value="F:hydrolase activity"/>
    <property type="evidence" value="ECO:0007669"/>
    <property type="project" value="UniProtKB-KW"/>
</dbReference>
<proteinExistence type="predicted"/>
<evidence type="ECO:0000256" key="3">
    <source>
        <dbReference type="SAM" id="SignalP"/>
    </source>
</evidence>
<keyword evidence="6" id="KW-1185">Reference proteome</keyword>
<protein>
    <submittedName>
        <fullName evidence="5">Alpha/beta fold hydrolase</fullName>
    </submittedName>
</protein>
<dbReference type="EMBL" id="CP116805">
    <property type="protein sequence ID" value="WCL55186.1"/>
    <property type="molecule type" value="Genomic_DNA"/>
</dbReference>
<dbReference type="GO" id="GO:0004414">
    <property type="term" value="F:homoserine O-acetyltransferase activity"/>
    <property type="evidence" value="ECO:0007669"/>
    <property type="project" value="TreeGrafter"/>
</dbReference>
<evidence type="ECO:0000313" key="5">
    <source>
        <dbReference type="EMBL" id="WCL55186.1"/>
    </source>
</evidence>
<keyword evidence="5" id="KW-0378">Hydrolase</keyword>
<dbReference type="PANTHER" id="PTHR32268:SF11">
    <property type="entry name" value="HOMOSERINE O-ACETYLTRANSFERASE"/>
    <property type="match status" value="1"/>
</dbReference>
<evidence type="ECO:0000313" key="6">
    <source>
        <dbReference type="Proteomes" id="UP001217500"/>
    </source>
</evidence>
<dbReference type="Pfam" id="PF00561">
    <property type="entry name" value="Abhydrolase_1"/>
    <property type="match status" value="1"/>
</dbReference>
<dbReference type="GO" id="GO:0009092">
    <property type="term" value="P:homoserine metabolic process"/>
    <property type="evidence" value="ECO:0007669"/>
    <property type="project" value="TreeGrafter"/>
</dbReference>
<dbReference type="InterPro" id="IPR029058">
    <property type="entry name" value="AB_hydrolase_fold"/>
</dbReference>
<feature type="domain" description="AB hydrolase-1" evidence="4">
    <location>
        <begin position="103"/>
        <end position="341"/>
    </location>
</feature>
<dbReference type="RefSeq" id="WP_289504961.1">
    <property type="nucleotide sequence ID" value="NZ_CP116805.1"/>
</dbReference>
<organism evidence="5 6">
    <name type="scientific">Gimibacter soli</name>
    <dbReference type="NCBI Taxonomy" id="3024400"/>
    <lineage>
        <taxon>Bacteria</taxon>
        <taxon>Pseudomonadati</taxon>
        <taxon>Pseudomonadota</taxon>
        <taxon>Alphaproteobacteria</taxon>
        <taxon>Kordiimonadales</taxon>
        <taxon>Temperatibacteraceae</taxon>
        <taxon>Gimibacter</taxon>
    </lineage>
</organism>